<dbReference type="EMBL" id="JANUAE010000004">
    <property type="protein sequence ID" value="MCS3709929.1"/>
    <property type="molecule type" value="Genomic_DNA"/>
</dbReference>
<protein>
    <submittedName>
        <fullName evidence="2">Uncharacterized protein</fullName>
    </submittedName>
</protein>
<accession>A0A9X2Q4H0</accession>
<name>A0A9X2Q4H0_9BACT</name>
<reference evidence="2" key="1">
    <citation type="submission" date="2022-08" db="EMBL/GenBank/DDBJ databases">
        <title>Genomic Encyclopedia of Type Strains, Phase V (KMG-V): Genome sequencing to study the core and pangenomes of soil and plant-associated prokaryotes.</title>
        <authorList>
            <person name="Whitman W."/>
        </authorList>
    </citation>
    <scope>NUCLEOTIDE SEQUENCE</scope>
    <source>
        <strain evidence="2">SP3049</strain>
    </source>
</reference>
<dbReference type="Proteomes" id="UP001155057">
    <property type="component" value="Unassembled WGS sequence"/>
</dbReference>
<feature type="compositionally biased region" description="Acidic residues" evidence="1">
    <location>
        <begin position="1049"/>
        <end position="1070"/>
    </location>
</feature>
<organism evidence="2 3">
    <name type="scientific">Salinibacter ruber</name>
    <dbReference type="NCBI Taxonomy" id="146919"/>
    <lineage>
        <taxon>Bacteria</taxon>
        <taxon>Pseudomonadati</taxon>
        <taxon>Rhodothermota</taxon>
        <taxon>Rhodothermia</taxon>
        <taxon>Rhodothermales</taxon>
        <taxon>Salinibacteraceae</taxon>
        <taxon>Salinibacter</taxon>
    </lineage>
</organism>
<dbReference type="RefSeq" id="WP_259123906.1">
    <property type="nucleotide sequence ID" value="NZ_JANTZO010000005.1"/>
</dbReference>
<evidence type="ECO:0000256" key="1">
    <source>
        <dbReference type="SAM" id="MobiDB-lite"/>
    </source>
</evidence>
<evidence type="ECO:0000313" key="3">
    <source>
        <dbReference type="Proteomes" id="UP001155057"/>
    </source>
</evidence>
<proteinExistence type="predicted"/>
<comment type="caution">
    <text evidence="2">The sequence shown here is derived from an EMBL/GenBank/DDBJ whole genome shotgun (WGS) entry which is preliminary data.</text>
</comment>
<evidence type="ECO:0000313" key="2">
    <source>
        <dbReference type="EMBL" id="MCS3709929.1"/>
    </source>
</evidence>
<gene>
    <name evidence="2" type="ORF">GGP61_001533</name>
</gene>
<feature type="compositionally biased region" description="Basic and acidic residues" evidence="1">
    <location>
        <begin position="1071"/>
        <end position="1083"/>
    </location>
</feature>
<dbReference type="AlphaFoldDB" id="A0A9X2Q4H0"/>
<feature type="region of interest" description="Disordered" evidence="1">
    <location>
        <begin position="1037"/>
        <end position="1083"/>
    </location>
</feature>
<sequence length="1108" mass="123154">MGDAPQLKTLFHRDPTRDLEEVQKVGATAQAERDVEEFCETESARQVLERLSGTVAKSPAIRDPRFLYLHATFGSGKTHLLKLISYATGQTSAPASVVSDLSTRFEGFQHLRTAIEESPTGRFVPVFLNLLDRDASAEPPIPVLIYEAIGDRLGYPTDPRWLLEFLLRLEAKAPETDVWSQLRDKQVGGRGLLDDRGRIRTWLYEAVPPVLAGAGVSCTREDVKSWIEAAEETVAGDAFGAEDLRSRVEQAQELLSRRHGEPTELLIGLDEIALFIGDERSRYEELQRTMRALIDGPNPVVIGTGQWGLLAVHRDFVGDPNPDAWYSQEVQLKGADTEVIVRRRWLQKKSQTKDEVQDALASMPDLPDPLTNGAASQEDAIAAYPLRPGDLHWVREAMQSLLTGGRGAATEHIQGRALLVLVRALFVRQGWAEERLGTVVPWPDLFAVLQSETNLVPTWAEELLSRLEASAADVDAPVEAVARTVFLLNQAAVPATKAAITYLLLRRVDEPVEERQASVEEALGWLDDNNYVFEESDDEPVSYRLLTEQEVSVAEKVEERADTISYPRLRSTIMEWIREYGSLLSAPDNRQEVGIGGERGVPLTYYYSVLASIPDPSDQADTVALRVLVEAADGDSQVEEWKGKNGKSPSLEDGLIALQLPPNFERRLRRHIATGDVLQNETRHFPDLKSDHLREERALRAALRTALDDARVVDAQSDKPFGTYADGLEPFVAQEVVPRKFPERRSLTRPLQPIDDGPVLARFFRGDAEWPLSKADARTLGVDTASYEFSEEGWKSEFWSVAQDRASGTLLDGDQVLAMIEQKSGAFLGTSVEALQALLLALATSEAIQLRRDGSLVRDPAEMGRALRTKTQIRGLTIRLEPPPDRDAARRLRTVHRLLTGRDARPDDTAAIAGEIVEWAQSHAGEVQSVQQFAQQAFENVGVQGLTKLLKQAAADPSSVDAAAFSEESIKTEAESFRRAYRLRLGDQTDLWEQFVEARDDLSVNARMATVTQKLEGATNGEIPEPHALRSLLQDVQQYREQQKKEVEDSGEDEDYEAGGDDTPDTDLDDFTDKFGPDDTEQTKERLQALIDRLDEEAAGQIVLIQQP</sequence>